<gene>
    <name evidence="2" type="ORF">J2S73_003170</name>
</gene>
<dbReference type="InterPro" id="IPR011991">
    <property type="entry name" value="ArsR-like_HTH"/>
</dbReference>
<sequence>MIVDSVIGLDQLVAGLRAAGEPTRLRILALLAGADLTVKDLTTILGQSQPRISRHLKLLTDAGLIVRAPEGAWAYYRLTEVDSGSRLADQLLLQLDPSDPVLARDRERLAAVQRAHAEAAAAYFAANAHAWDAIRTLHVPEDAVEAAMRRLVGAVPFRSMLDLGTGTGRMLELFQDLYERGLGVDASAAMLSVARMNLANAQIQHARVRQGDIFALAMPQESYDLVTLHQVLHYLEDPASAIEEAARVLRPGGRLLVVDFAPHDLEFLRSEHAHRRLGFSHDQVSAWLAQAGLETMVVEDLSPERASPADLTVTLWLGRDTRLQTADAETTERLETTG</sequence>
<protein>
    <submittedName>
        <fullName evidence="2">SAM-dependent methyltransferase</fullName>
    </submittedName>
</protein>
<dbReference type="SUPFAM" id="SSF46785">
    <property type="entry name" value="Winged helix' DNA-binding domain"/>
    <property type="match status" value="1"/>
</dbReference>
<dbReference type="Pfam" id="PF08241">
    <property type="entry name" value="Methyltransf_11"/>
    <property type="match status" value="1"/>
</dbReference>
<dbReference type="InterPro" id="IPR036388">
    <property type="entry name" value="WH-like_DNA-bd_sf"/>
</dbReference>
<dbReference type="InterPro" id="IPR001845">
    <property type="entry name" value="HTH_ArsR_DNA-bd_dom"/>
</dbReference>
<dbReference type="Gene3D" id="1.10.10.10">
    <property type="entry name" value="Winged helix-like DNA-binding domain superfamily/Winged helix DNA-binding domain"/>
    <property type="match status" value="1"/>
</dbReference>
<dbReference type="CDD" id="cd02440">
    <property type="entry name" value="AdoMet_MTases"/>
    <property type="match status" value="1"/>
</dbReference>
<keyword evidence="2" id="KW-0489">Methyltransferase</keyword>
<dbReference type="Pfam" id="PF01022">
    <property type="entry name" value="HTH_5"/>
    <property type="match status" value="1"/>
</dbReference>
<feature type="domain" description="HTH arsR-type" evidence="1">
    <location>
        <begin position="3"/>
        <end position="98"/>
    </location>
</feature>
<comment type="caution">
    <text evidence="2">The sequence shown here is derived from an EMBL/GenBank/DDBJ whole genome shotgun (WGS) entry which is preliminary data.</text>
</comment>
<name>A0AAE4AVH5_9HYPH</name>
<dbReference type="EMBL" id="JAUSUL010000003">
    <property type="protein sequence ID" value="MDQ0316694.1"/>
    <property type="molecule type" value="Genomic_DNA"/>
</dbReference>
<dbReference type="InterPro" id="IPR013216">
    <property type="entry name" value="Methyltransf_11"/>
</dbReference>
<dbReference type="PROSITE" id="PS50987">
    <property type="entry name" value="HTH_ARSR_2"/>
    <property type="match status" value="1"/>
</dbReference>
<dbReference type="SUPFAM" id="SSF53335">
    <property type="entry name" value="S-adenosyl-L-methionine-dependent methyltransferases"/>
    <property type="match status" value="1"/>
</dbReference>
<evidence type="ECO:0000313" key="3">
    <source>
        <dbReference type="Proteomes" id="UP001229244"/>
    </source>
</evidence>
<dbReference type="GO" id="GO:0003700">
    <property type="term" value="F:DNA-binding transcription factor activity"/>
    <property type="evidence" value="ECO:0007669"/>
    <property type="project" value="InterPro"/>
</dbReference>
<dbReference type="InterPro" id="IPR036390">
    <property type="entry name" value="WH_DNA-bd_sf"/>
</dbReference>
<dbReference type="GO" id="GO:0008757">
    <property type="term" value="F:S-adenosylmethionine-dependent methyltransferase activity"/>
    <property type="evidence" value="ECO:0007669"/>
    <property type="project" value="InterPro"/>
</dbReference>
<proteinExistence type="predicted"/>
<evidence type="ECO:0000259" key="1">
    <source>
        <dbReference type="PROSITE" id="PS50987"/>
    </source>
</evidence>
<dbReference type="SMART" id="SM00418">
    <property type="entry name" value="HTH_ARSR"/>
    <property type="match status" value="1"/>
</dbReference>
<dbReference type="AlphaFoldDB" id="A0AAE4AVH5"/>
<reference evidence="2" key="1">
    <citation type="submission" date="2023-07" db="EMBL/GenBank/DDBJ databases">
        <title>Genomic Encyclopedia of Type Strains, Phase IV (KMG-IV): sequencing the most valuable type-strain genomes for metagenomic binning, comparative biology and taxonomic classification.</title>
        <authorList>
            <person name="Goeker M."/>
        </authorList>
    </citation>
    <scope>NUCLEOTIDE SEQUENCE</scope>
    <source>
        <strain evidence="2">DSM 21202</strain>
    </source>
</reference>
<keyword evidence="2" id="KW-0808">Transferase</keyword>
<keyword evidence="3" id="KW-1185">Reference proteome</keyword>
<dbReference type="RefSeq" id="WP_306886576.1">
    <property type="nucleotide sequence ID" value="NZ_JAUSUL010000003.1"/>
</dbReference>
<accession>A0AAE4AVH5</accession>
<dbReference type="InterPro" id="IPR029063">
    <property type="entry name" value="SAM-dependent_MTases_sf"/>
</dbReference>
<dbReference type="PANTHER" id="PTHR43861">
    <property type="entry name" value="TRANS-ACONITATE 2-METHYLTRANSFERASE-RELATED"/>
    <property type="match status" value="1"/>
</dbReference>
<dbReference type="PRINTS" id="PR00778">
    <property type="entry name" value="HTHARSR"/>
</dbReference>
<dbReference type="GO" id="GO:0032259">
    <property type="term" value="P:methylation"/>
    <property type="evidence" value="ECO:0007669"/>
    <property type="project" value="UniProtKB-KW"/>
</dbReference>
<dbReference type="CDD" id="cd00090">
    <property type="entry name" value="HTH_ARSR"/>
    <property type="match status" value="1"/>
</dbReference>
<dbReference type="Proteomes" id="UP001229244">
    <property type="component" value="Unassembled WGS sequence"/>
</dbReference>
<dbReference type="NCBIfam" id="NF033788">
    <property type="entry name" value="HTH_metalloreg"/>
    <property type="match status" value="1"/>
</dbReference>
<organism evidence="2 3">
    <name type="scientific">Amorphus orientalis</name>
    <dbReference type="NCBI Taxonomy" id="649198"/>
    <lineage>
        <taxon>Bacteria</taxon>
        <taxon>Pseudomonadati</taxon>
        <taxon>Pseudomonadota</taxon>
        <taxon>Alphaproteobacteria</taxon>
        <taxon>Hyphomicrobiales</taxon>
        <taxon>Amorphaceae</taxon>
        <taxon>Amorphus</taxon>
    </lineage>
</organism>
<dbReference type="Gene3D" id="3.40.50.150">
    <property type="entry name" value="Vaccinia Virus protein VP39"/>
    <property type="match status" value="1"/>
</dbReference>
<evidence type="ECO:0000313" key="2">
    <source>
        <dbReference type="EMBL" id="MDQ0316694.1"/>
    </source>
</evidence>